<dbReference type="OrthoDB" id="10383946at2759"/>
<evidence type="ECO:0000256" key="5">
    <source>
        <dbReference type="SAM" id="MobiDB-lite"/>
    </source>
</evidence>
<dbReference type="GO" id="GO:0005525">
    <property type="term" value="F:GTP binding"/>
    <property type="evidence" value="ECO:0007669"/>
    <property type="project" value="UniProtKB-KW"/>
</dbReference>
<sequence>MWGGRKRKEDRRNSASVVELQRAAKLAQSRLANCDKSPGLRRANSYKENEMGMHRSPSYLKPPYPNYYEPDSRNISAGSSETSIKLHGSRERFSPCASPKMSRLVARRLSGSPHSSLSNISHNGREHRSVKDLRHCEALASNDDGYEVDKRRRGSGSPRHMSLTGIPEDMRVGRLNETDSLFSDNSSLASYRTCDYFFKVMLIGDSGVGKTCLVTKFRDGVFLSGSFIATVGLDYKLFQNKTLRVDGSLVRLQLWDTAGQERFRSLTRSHYKDVQALMLLYDVHNRRSFSSVRNWVVEARRLSKRDVVILLVGNKSDYSESDRAVTKDEGLLLAKELGLNFVETSAKNGDNVELAFRAVAVKLKCQHSADPEDKSFSLQDYLLRNEASWWSSCCSFCPFYRR</sequence>
<comment type="similarity">
    <text evidence="1">Belongs to the small GTPase superfamily. Rab family.</text>
</comment>
<gene>
    <name evidence="7" type="primary">LOC108673709</name>
</gene>
<dbReference type="SMART" id="SM00175">
    <property type="entry name" value="RAB"/>
    <property type="match status" value="1"/>
</dbReference>
<dbReference type="PRINTS" id="PR00449">
    <property type="entry name" value="RASTRNSFRMNG"/>
</dbReference>
<dbReference type="PROSITE" id="PS51421">
    <property type="entry name" value="RAS"/>
    <property type="match status" value="1"/>
</dbReference>
<dbReference type="SUPFAM" id="SSF52540">
    <property type="entry name" value="P-loop containing nucleoside triphosphate hydrolases"/>
    <property type="match status" value="1"/>
</dbReference>
<dbReference type="KEGG" id="hazt:108673709"/>
<dbReference type="Pfam" id="PF00071">
    <property type="entry name" value="Ras"/>
    <property type="match status" value="1"/>
</dbReference>
<keyword evidence="3" id="KW-0342">GTP-binding</keyword>
<dbReference type="SMART" id="SM00176">
    <property type="entry name" value="RAN"/>
    <property type="match status" value="1"/>
</dbReference>
<keyword evidence="4" id="KW-0449">Lipoprotein</keyword>
<dbReference type="GeneID" id="108673709"/>
<dbReference type="Gene3D" id="3.40.50.300">
    <property type="entry name" value="P-loop containing nucleotide triphosphate hydrolases"/>
    <property type="match status" value="1"/>
</dbReference>
<proteinExistence type="inferred from homology"/>
<evidence type="ECO:0000256" key="4">
    <source>
        <dbReference type="ARBA" id="ARBA00023288"/>
    </source>
</evidence>
<dbReference type="NCBIfam" id="TIGR00231">
    <property type="entry name" value="small_GTP"/>
    <property type="match status" value="1"/>
</dbReference>
<dbReference type="SMART" id="SM00177">
    <property type="entry name" value="ARF"/>
    <property type="match status" value="1"/>
</dbReference>
<feature type="region of interest" description="Disordered" evidence="5">
    <location>
        <begin position="109"/>
        <end position="128"/>
    </location>
</feature>
<dbReference type="FunFam" id="3.40.50.300:FF:001129">
    <property type="entry name" value="ras-related protein Rab-44 isoform X2"/>
    <property type="match status" value="1"/>
</dbReference>
<keyword evidence="2" id="KW-0547">Nucleotide-binding</keyword>
<dbReference type="PROSITE" id="PS51420">
    <property type="entry name" value="RHO"/>
    <property type="match status" value="1"/>
</dbReference>
<dbReference type="RefSeq" id="XP_018017065.1">
    <property type="nucleotide sequence ID" value="XM_018161576.2"/>
</dbReference>
<dbReference type="CDD" id="cd00154">
    <property type="entry name" value="Rab"/>
    <property type="match status" value="1"/>
</dbReference>
<dbReference type="InterPro" id="IPR027417">
    <property type="entry name" value="P-loop_NTPase"/>
</dbReference>
<feature type="region of interest" description="Disordered" evidence="5">
    <location>
        <begin position="29"/>
        <end position="99"/>
    </location>
</feature>
<protein>
    <submittedName>
        <fullName evidence="7">Ras-related protein Rab-37 isoform X1</fullName>
    </submittedName>
</protein>
<reference evidence="7" key="1">
    <citation type="submission" date="2025-08" db="UniProtKB">
        <authorList>
            <consortium name="RefSeq"/>
        </authorList>
    </citation>
    <scope>IDENTIFICATION</scope>
    <source>
        <tissue evidence="7">Whole organism</tissue>
    </source>
</reference>
<feature type="compositionally biased region" description="Polar residues" evidence="5">
    <location>
        <begin position="112"/>
        <end position="122"/>
    </location>
</feature>
<dbReference type="InterPro" id="IPR005225">
    <property type="entry name" value="Small_GTP-bd"/>
</dbReference>
<dbReference type="SMART" id="SM00174">
    <property type="entry name" value="RHO"/>
    <property type="match status" value="1"/>
</dbReference>
<dbReference type="InterPro" id="IPR001806">
    <property type="entry name" value="Small_GTPase"/>
</dbReference>
<dbReference type="PROSITE" id="PS51419">
    <property type="entry name" value="RAB"/>
    <property type="match status" value="1"/>
</dbReference>
<feature type="compositionally biased region" description="Polar residues" evidence="5">
    <location>
        <begin position="73"/>
        <end position="83"/>
    </location>
</feature>
<evidence type="ECO:0000256" key="1">
    <source>
        <dbReference type="ARBA" id="ARBA00006270"/>
    </source>
</evidence>
<dbReference type="AlphaFoldDB" id="A0A8B7NTN0"/>
<evidence type="ECO:0000256" key="3">
    <source>
        <dbReference type="ARBA" id="ARBA00023134"/>
    </source>
</evidence>
<name>A0A8B7NTN0_HYAAZ</name>
<dbReference type="PANTHER" id="PTHR47978">
    <property type="match status" value="1"/>
</dbReference>
<dbReference type="Proteomes" id="UP000694843">
    <property type="component" value="Unplaced"/>
</dbReference>
<organism evidence="6 7">
    <name type="scientific">Hyalella azteca</name>
    <name type="common">Amphipod</name>
    <dbReference type="NCBI Taxonomy" id="294128"/>
    <lineage>
        <taxon>Eukaryota</taxon>
        <taxon>Metazoa</taxon>
        <taxon>Ecdysozoa</taxon>
        <taxon>Arthropoda</taxon>
        <taxon>Crustacea</taxon>
        <taxon>Multicrustacea</taxon>
        <taxon>Malacostraca</taxon>
        <taxon>Eumalacostraca</taxon>
        <taxon>Peracarida</taxon>
        <taxon>Amphipoda</taxon>
        <taxon>Senticaudata</taxon>
        <taxon>Talitrida</taxon>
        <taxon>Talitroidea</taxon>
        <taxon>Hyalellidae</taxon>
        <taxon>Hyalella</taxon>
    </lineage>
</organism>
<evidence type="ECO:0000313" key="7">
    <source>
        <dbReference type="RefSeq" id="XP_018017065.1"/>
    </source>
</evidence>
<keyword evidence="6" id="KW-1185">Reference proteome</keyword>
<accession>A0A8B7NTN0</accession>
<dbReference type="SMART" id="SM00173">
    <property type="entry name" value="RAS"/>
    <property type="match status" value="1"/>
</dbReference>
<evidence type="ECO:0000256" key="2">
    <source>
        <dbReference type="ARBA" id="ARBA00022741"/>
    </source>
</evidence>
<evidence type="ECO:0000313" key="6">
    <source>
        <dbReference type="Proteomes" id="UP000694843"/>
    </source>
</evidence>
<dbReference type="GO" id="GO:0003924">
    <property type="term" value="F:GTPase activity"/>
    <property type="evidence" value="ECO:0007669"/>
    <property type="project" value="InterPro"/>
</dbReference>